<dbReference type="AlphaFoldDB" id="A0A1H5TS71"/>
<dbReference type="SUPFAM" id="SSF53146">
    <property type="entry name" value="Nitrogenase accessory factor-like"/>
    <property type="match status" value="1"/>
</dbReference>
<reference evidence="2 3" key="1">
    <citation type="submission" date="2016-10" db="EMBL/GenBank/DDBJ databases">
        <authorList>
            <person name="de Groot N.N."/>
        </authorList>
    </citation>
    <scope>NUCLEOTIDE SEQUENCE [LARGE SCALE GENOMIC DNA]</scope>
    <source>
        <strain evidence="2 3">D15d</strain>
    </source>
</reference>
<name>A0A1H5TS71_9FIRM</name>
<dbReference type="PANTHER" id="PTHR33937">
    <property type="entry name" value="IRON-MOLYBDENUM PROTEIN-RELATED-RELATED"/>
    <property type="match status" value="1"/>
</dbReference>
<dbReference type="CDD" id="cd00562">
    <property type="entry name" value="NifX_NifB"/>
    <property type="match status" value="1"/>
</dbReference>
<dbReference type="InterPro" id="IPR051840">
    <property type="entry name" value="NifX/NifY_domain"/>
</dbReference>
<sequence>MANSYKIGVASLDGMYVNCHFGRANKFYIYEVGDGDEIDFVELRHVVPVCAGGNHDTNLLETNVKRFLDCKYLIVARVGDGAMSIANNLGIEIHEIPGDIYDSIEQLIKYKKVQELFN</sequence>
<dbReference type="PANTHER" id="PTHR33937:SF2">
    <property type="entry name" value="DINITROGENASE IRON-MOLYBDENUM COFACTOR BIOSYNTHESIS DOMAIN-CONTAINING PROTEIN"/>
    <property type="match status" value="1"/>
</dbReference>
<evidence type="ECO:0000259" key="1">
    <source>
        <dbReference type="Pfam" id="PF02579"/>
    </source>
</evidence>
<accession>A0A1H5TS71</accession>
<feature type="domain" description="Dinitrogenase iron-molybdenum cofactor biosynthesis" evidence="1">
    <location>
        <begin position="14"/>
        <end position="108"/>
    </location>
</feature>
<dbReference type="InterPro" id="IPR036105">
    <property type="entry name" value="DiNase_FeMo-co_biosyn_sf"/>
</dbReference>
<dbReference type="Proteomes" id="UP000236726">
    <property type="component" value="Unassembled WGS sequence"/>
</dbReference>
<gene>
    <name evidence="2" type="ORF">SAMN05216537_10593</name>
</gene>
<organism evidence="2 3">
    <name type="scientific">Lachnospira multipara</name>
    <dbReference type="NCBI Taxonomy" id="28051"/>
    <lineage>
        <taxon>Bacteria</taxon>
        <taxon>Bacillati</taxon>
        <taxon>Bacillota</taxon>
        <taxon>Clostridia</taxon>
        <taxon>Lachnospirales</taxon>
        <taxon>Lachnospiraceae</taxon>
        <taxon>Lachnospira</taxon>
    </lineage>
</organism>
<dbReference type="EMBL" id="FNUL01000005">
    <property type="protein sequence ID" value="SEF65616.1"/>
    <property type="molecule type" value="Genomic_DNA"/>
</dbReference>
<proteinExistence type="predicted"/>
<protein>
    <submittedName>
        <fullName evidence="2">Predicted Fe-Mo cluster-binding protein, NifX family</fullName>
    </submittedName>
</protein>
<dbReference type="Pfam" id="PF02579">
    <property type="entry name" value="Nitro_FeMo-Co"/>
    <property type="match status" value="1"/>
</dbReference>
<keyword evidence="3" id="KW-1185">Reference proteome</keyword>
<evidence type="ECO:0000313" key="2">
    <source>
        <dbReference type="EMBL" id="SEF65616.1"/>
    </source>
</evidence>
<dbReference type="InterPro" id="IPR003731">
    <property type="entry name" value="Di-Nase_FeMo-co_biosynth"/>
</dbReference>
<evidence type="ECO:0000313" key="3">
    <source>
        <dbReference type="Proteomes" id="UP000236726"/>
    </source>
</evidence>
<dbReference type="Gene3D" id="3.30.420.130">
    <property type="entry name" value="Dinitrogenase iron-molybdenum cofactor biosynthesis domain"/>
    <property type="match status" value="1"/>
</dbReference>
<dbReference type="RefSeq" id="WP_027431708.1">
    <property type="nucleotide sequence ID" value="NZ_FNUL01000005.1"/>
</dbReference>